<evidence type="ECO:0000313" key="1">
    <source>
        <dbReference type="EMBL" id="SVB95095.1"/>
    </source>
</evidence>
<sequence length="439" mass="47829">MAPTPGTMAFADRIIFMANVLTGIGAPRSFGNILTLLGWAAKENTKAKNNPLATTAGWIKNPDGSDPGFFNTISGEGEPKRGVRNYDNPLTGVEATVATFLQKKEDGEFKYYGPIVELLRKGTTDKEVLADPEAVKAIRTWGSFAPKKDPKTGKVIRDENGEIVYSNNWGSRPQWGATEEELKSLGYTKTGQTDDAFIEDFTEWAKTEPSLPEVVTDSPVTFAENLLEGALAPRLDEDGLPLGVFDLDPQDARGEPLLPDSDEVSRPLNPFGAIPSEHDPDEAQRLAEGIASGELVGAEAQVDALEGGIPESWKNRELVDQSQPAPRRDARGIGITGAESIFYEDILAETTEALYAKAAETLGIPATTSSRGSSLQKKVWDAWDTFDERQERYLNAEDLAEQTLQLFEEKASRHRGGRAVVDDEDRKLLFALIGTGRTG</sequence>
<dbReference type="EMBL" id="UINC01065434">
    <property type="protein sequence ID" value="SVB95095.1"/>
    <property type="molecule type" value="Genomic_DNA"/>
</dbReference>
<reference evidence="1" key="1">
    <citation type="submission" date="2018-05" db="EMBL/GenBank/DDBJ databases">
        <authorList>
            <person name="Lanie J.A."/>
            <person name="Ng W.-L."/>
            <person name="Kazmierczak K.M."/>
            <person name="Andrzejewski T.M."/>
            <person name="Davidsen T.M."/>
            <person name="Wayne K.J."/>
            <person name="Tettelin H."/>
            <person name="Glass J.I."/>
            <person name="Rusch D."/>
            <person name="Podicherti R."/>
            <person name="Tsui H.-C.T."/>
            <person name="Winkler M.E."/>
        </authorList>
    </citation>
    <scope>NUCLEOTIDE SEQUENCE</scope>
</reference>
<dbReference type="AlphaFoldDB" id="A0A382I6S3"/>
<name>A0A382I6S3_9ZZZZ</name>
<organism evidence="1">
    <name type="scientific">marine metagenome</name>
    <dbReference type="NCBI Taxonomy" id="408172"/>
    <lineage>
        <taxon>unclassified sequences</taxon>
        <taxon>metagenomes</taxon>
        <taxon>ecological metagenomes</taxon>
    </lineage>
</organism>
<feature type="non-terminal residue" evidence="1">
    <location>
        <position position="439"/>
    </location>
</feature>
<protein>
    <submittedName>
        <fullName evidence="1">Uncharacterized protein</fullName>
    </submittedName>
</protein>
<gene>
    <name evidence="1" type="ORF">METZ01_LOCUS247949</name>
</gene>
<proteinExistence type="predicted"/>
<accession>A0A382I6S3</accession>